<evidence type="ECO:0000313" key="3">
    <source>
        <dbReference type="EMBL" id="CAB4255909.1"/>
    </source>
</evidence>
<feature type="compositionally biased region" description="Low complexity" evidence="1">
    <location>
        <begin position="36"/>
        <end position="64"/>
    </location>
</feature>
<feature type="region of interest" description="Disordered" evidence="1">
    <location>
        <begin position="976"/>
        <end position="1075"/>
    </location>
</feature>
<feature type="compositionally biased region" description="Low complexity" evidence="1">
    <location>
        <begin position="100"/>
        <end position="111"/>
    </location>
</feature>
<feature type="compositionally biased region" description="Low complexity" evidence="1">
    <location>
        <begin position="470"/>
        <end position="480"/>
    </location>
</feature>
<feature type="region of interest" description="Disordered" evidence="1">
    <location>
        <begin position="196"/>
        <end position="268"/>
    </location>
</feature>
<feature type="compositionally biased region" description="Acidic residues" evidence="1">
    <location>
        <begin position="198"/>
        <end position="213"/>
    </location>
</feature>
<feature type="compositionally biased region" description="Low complexity" evidence="1">
    <location>
        <begin position="447"/>
        <end position="457"/>
    </location>
</feature>
<dbReference type="Proteomes" id="UP000644660">
    <property type="component" value="Unassembled WGS sequence"/>
</dbReference>
<dbReference type="AlphaFoldDB" id="A0A8H2ZHL6"/>
<accession>A0A8H2ZHL6</accession>
<feature type="compositionally biased region" description="Low complexity" evidence="1">
    <location>
        <begin position="1027"/>
        <end position="1041"/>
    </location>
</feature>
<feature type="region of interest" description="Disordered" evidence="1">
    <location>
        <begin position="733"/>
        <end position="798"/>
    </location>
</feature>
<feature type="region of interest" description="Disordered" evidence="1">
    <location>
        <begin position="1"/>
        <end position="124"/>
    </location>
</feature>
<feature type="compositionally biased region" description="Low complexity" evidence="1">
    <location>
        <begin position="990"/>
        <end position="1007"/>
    </location>
</feature>
<feature type="domain" description="Arrestin C-terminal-like" evidence="2">
    <location>
        <begin position="554"/>
        <end position="875"/>
    </location>
</feature>
<dbReference type="InterPro" id="IPR011022">
    <property type="entry name" value="Arrestin_C-like"/>
</dbReference>
<feature type="compositionally biased region" description="Low complexity" evidence="1">
    <location>
        <begin position="777"/>
        <end position="792"/>
    </location>
</feature>
<feature type="compositionally biased region" description="Low complexity" evidence="1">
    <location>
        <begin position="738"/>
        <end position="748"/>
    </location>
</feature>
<name>A0A8H2ZHL6_9SACH</name>
<feature type="region of interest" description="Disordered" evidence="1">
    <location>
        <begin position="444"/>
        <end position="480"/>
    </location>
</feature>
<organism evidence="3 4">
    <name type="scientific">Maudiozyma barnettii</name>
    <dbReference type="NCBI Taxonomy" id="61262"/>
    <lineage>
        <taxon>Eukaryota</taxon>
        <taxon>Fungi</taxon>
        <taxon>Dikarya</taxon>
        <taxon>Ascomycota</taxon>
        <taxon>Saccharomycotina</taxon>
        <taxon>Saccharomycetes</taxon>
        <taxon>Saccharomycetales</taxon>
        <taxon>Saccharomycetaceae</taxon>
        <taxon>Maudiozyma</taxon>
    </lineage>
</organism>
<evidence type="ECO:0000259" key="2">
    <source>
        <dbReference type="SMART" id="SM01017"/>
    </source>
</evidence>
<dbReference type="SMART" id="SM01017">
    <property type="entry name" value="Arrestin_C"/>
    <property type="match status" value="1"/>
</dbReference>
<feature type="compositionally biased region" description="Low complexity" evidence="1">
    <location>
        <begin position="240"/>
        <end position="258"/>
    </location>
</feature>
<dbReference type="RefSeq" id="XP_041407753.1">
    <property type="nucleotide sequence ID" value="XM_041551819.1"/>
</dbReference>
<gene>
    <name evidence="3" type="ORF">KABA2_07S07238</name>
</gene>
<proteinExistence type="predicted"/>
<comment type="caution">
    <text evidence="3">The sequence shown here is derived from an EMBL/GenBank/DDBJ whole genome shotgun (WGS) entry which is preliminary data.</text>
</comment>
<keyword evidence="4" id="KW-1185">Reference proteome</keyword>
<feature type="compositionally biased region" description="Polar residues" evidence="1">
    <location>
        <begin position="72"/>
        <end position="81"/>
    </location>
</feature>
<dbReference type="EMBL" id="CAEFZW010000007">
    <property type="protein sequence ID" value="CAB4255909.1"/>
    <property type="molecule type" value="Genomic_DNA"/>
</dbReference>
<reference evidence="3 4" key="1">
    <citation type="submission" date="2020-05" db="EMBL/GenBank/DDBJ databases">
        <authorList>
            <person name="Casaregola S."/>
            <person name="Devillers H."/>
            <person name="Grondin C."/>
        </authorList>
    </citation>
    <scope>NUCLEOTIDE SEQUENCE [LARGE SCALE GENOMIC DNA]</scope>
    <source>
        <strain evidence="3 4">CLIB 1767</strain>
    </source>
</reference>
<protein>
    <submittedName>
        <fullName evidence="3">Similar to Saccharomyces cerevisiae YBL101C ECM21 Protein involved in regulating the endocytosis of plasma membrane proteins</fullName>
    </submittedName>
</protein>
<feature type="region of interest" description="Disordered" evidence="1">
    <location>
        <begin position="495"/>
        <end position="516"/>
    </location>
</feature>
<feature type="compositionally biased region" description="Polar residues" evidence="1">
    <location>
        <begin position="88"/>
        <end position="99"/>
    </location>
</feature>
<dbReference type="GeneID" id="64858973"/>
<feature type="compositionally biased region" description="Polar residues" evidence="1">
    <location>
        <begin position="1"/>
        <end position="10"/>
    </location>
</feature>
<evidence type="ECO:0000256" key="1">
    <source>
        <dbReference type="SAM" id="MobiDB-lite"/>
    </source>
</evidence>
<evidence type="ECO:0000313" key="4">
    <source>
        <dbReference type="Proteomes" id="UP000644660"/>
    </source>
</evidence>
<feature type="region of interest" description="Disordered" evidence="1">
    <location>
        <begin position="671"/>
        <end position="692"/>
    </location>
</feature>
<sequence>MVYRSNTGHAISNPDLVKPLHMHSTTPEKRRSSIKNALSSLLTTNTSTNTSTTTTTTTTATNTSPRKKKTNPPIQRNTAHGSNRRHSTNSIQPPSAQSIRSNSNNASTTTATRRRNNSHHMDSRNRDATSIIFDNKRYVNQYLLSRGFVSKKTIINKKSANNNFVVTMATTGNTIFLPTSSPTDDEYLARLNGLRPEDSEEFLFDDDDDDNETNELRTMNPEQRQADTHTAPPPPPPPEEQATPPRSSCNTAASAATAEQPMDTENSSRVPFSTAIVISSDTPLPFASFIVELAAKVKVFWNNGVPPTKSFNEEFYNAGALQWSLDTRNCTLFVPKEVSAANQIVENNLNNLNRKLFRNTASSGRNYLDKEKTKETFLQLLNDSIPSSKTNHMLKPGTYVFILPVMFANHIPETMYFPSARVNYKIKFGTKLFLQNGITSTANDTGSQLSLNSSASSTRGTEAEQKYQKKSTFGSSSSSNNKSLFSMMKHGLQKLPHQQRGSSSDHHSNNNNSTNGVCNGGVDIYAEYPLRVVRTPPPVSISTANKPIYINRVWTDSLSYEISFQQKYVSLGSDCKLRLKLAPLTKNISIKRVRVSINERITFVSKNYEFEYDQIDLVAKDPYNPYYLDFQSKRRKERNLPLLEIRTKDKGSRALREEIIENSCHDNLLSYSSFPQDDDNNNSKKNHNKKSDPIGITEEICIDTSLHFPKFEDLDRQKAKIIAPYGIDIFNTELNPETSQSTSTSTSSNGDTNEGNTESHKTSSVMGFLANHNPITGNSNKNSKRQNSNGKQIVDKRYHKTKIKNTSGTKINTHTRLNKPKRGLYLDSLHFSNIHARHKLEIMLRISKPDPMDSTKLRHYEVLIDTPIIIVSELCNAGNMELPTYHMAVNTNNSTNHSIGNASGIVENNVAPPSFEEAISVPGSPLGSPMGSPLGSPISSPIASPMVSPIGSPDMIPGYDSDLYSIQQINLSRGTTIRRPPSVGSENNKHINNNNNTNTNTNPAPTNERYSNIDRLLTSPSRSGSNSPEASEAGSISGSSSTKDSHALFKKNYTINTDAVVGPAEPPNYDDIIKE</sequence>